<evidence type="ECO:0000313" key="1">
    <source>
        <dbReference type="EMBL" id="KAJ8396270.1"/>
    </source>
</evidence>
<dbReference type="AlphaFoldDB" id="A0AAD7WGZ5"/>
<gene>
    <name evidence="1" type="ORF">AAFF_G00018470</name>
</gene>
<comment type="caution">
    <text evidence="1">The sequence shown here is derived from an EMBL/GenBank/DDBJ whole genome shotgun (WGS) entry which is preliminary data.</text>
</comment>
<name>A0AAD7WGZ5_9TELE</name>
<organism evidence="1 2">
    <name type="scientific">Aldrovandia affinis</name>
    <dbReference type="NCBI Taxonomy" id="143900"/>
    <lineage>
        <taxon>Eukaryota</taxon>
        <taxon>Metazoa</taxon>
        <taxon>Chordata</taxon>
        <taxon>Craniata</taxon>
        <taxon>Vertebrata</taxon>
        <taxon>Euteleostomi</taxon>
        <taxon>Actinopterygii</taxon>
        <taxon>Neopterygii</taxon>
        <taxon>Teleostei</taxon>
        <taxon>Notacanthiformes</taxon>
        <taxon>Halosauridae</taxon>
        <taxon>Aldrovandia</taxon>
    </lineage>
</organism>
<dbReference type="EMBL" id="JAINUG010000107">
    <property type="protein sequence ID" value="KAJ8396270.1"/>
    <property type="molecule type" value="Genomic_DNA"/>
</dbReference>
<proteinExistence type="predicted"/>
<keyword evidence="2" id="KW-1185">Reference proteome</keyword>
<dbReference type="Proteomes" id="UP001221898">
    <property type="component" value="Unassembled WGS sequence"/>
</dbReference>
<sequence>MNVRISAPHEPLGKASTSIEKTSFKFLHQRNQYDKLREELGDIVSILACRVKRRPLAGNLSRPRQHGQIL</sequence>
<protein>
    <submittedName>
        <fullName evidence="1">Uncharacterized protein</fullName>
    </submittedName>
</protein>
<accession>A0AAD7WGZ5</accession>
<evidence type="ECO:0000313" key="2">
    <source>
        <dbReference type="Proteomes" id="UP001221898"/>
    </source>
</evidence>
<reference evidence="1" key="1">
    <citation type="journal article" date="2023" name="Science">
        <title>Genome structures resolve the early diversification of teleost fishes.</title>
        <authorList>
            <person name="Parey E."/>
            <person name="Louis A."/>
            <person name="Montfort J."/>
            <person name="Bouchez O."/>
            <person name="Roques C."/>
            <person name="Iampietro C."/>
            <person name="Lluch J."/>
            <person name="Castinel A."/>
            <person name="Donnadieu C."/>
            <person name="Desvignes T."/>
            <person name="Floi Bucao C."/>
            <person name="Jouanno E."/>
            <person name="Wen M."/>
            <person name="Mejri S."/>
            <person name="Dirks R."/>
            <person name="Jansen H."/>
            <person name="Henkel C."/>
            <person name="Chen W.J."/>
            <person name="Zahm M."/>
            <person name="Cabau C."/>
            <person name="Klopp C."/>
            <person name="Thompson A.W."/>
            <person name="Robinson-Rechavi M."/>
            <person name="Braasch I."/>
            <person name="Lecointre G."/>
            <person name="Bobe J."/>
            <person name="Postlethwait J.H."/>
            <person name="Berthelot C."/>
            <person name="Roest Crollius H."/>
            <person name="Guiguen Y."/>
        </authorList>
    </citation>
    <scope>NUCLEOTIDE SEQUENCE</scope>
    <source>
        <strain evidence="1">NC1722</strain>
    </source>
</reference>